<sequence length="349" mass="39275">MAITPSVSPVLLLQTNESDFGSYPMPSTPSSEQTNLDDEEYTVNCIIAEIIKTLGFSVSEKKSKLISKIVKTDNFHTCLGAINQLNHRIGKWNPIKFHMTEKSRKNDTVTHVLIMTNGTDQISEIKEITTTISSQSRSIHPEAVTCSGASLQQDTRNAAQTFPIPHSLMPIKTKPNVYSQATPRLEPIEDKKRVTQTSKFKRGTAQIQLTSRAFPQTQHINIVAEKCKLNNQKVKLLPRKQVSFNPFCFQSSNQHLERIQGSKTLPRPVPPTKKYESKPLAKVLPQPQKFPSNRGFKPFGHLTVRPEFLSKRSAVSMKNQPNRSQQMTKSSESILPPLVSQRLILHSKK</sequence>
<proteinExistence type="predicted"/>
<comment type="caution">
    <text evidence="2">The sequence shown here is derived from an EMBL/GenBank/DDBJ whole genome shotgun (WGS) entry which is preliminary data.</text>
</comment>
<feature type="compositionally biased region" description="Polar residues" evidence="1">
    <location>
        <begin position="316"/>
        <end position="333"/>
    </location>
</feature>
<protein>
    <submittedName>
        <fullName evidence="2">Uncharacterized protein</fullName>
    </submittedName>
</protein>
<accession>A0A3A6TFR4</accession>
<name>A0A3A6TFR4_9GAMM</name>
<dbReference type="AlphaFoldDB" id="A0A3A6TFR4"/>
<dbReference type="Proteomes" id="UP000273022">
    <property type="component" value="Unassembled WGS sequence"/>
</dbReference>
<organism evidence="2 3">
    <name type="scientific">Parashewanella spongiae</name>
    <dbReference type="NCBI Taxonomy" id="342950"/>
    <lineage>
        <taxon>Bacteria</taxon>
        <taxon>Pseudomonadati</taxon>
        <taxon>Pseudomonadota</taxon>
        <taxon>Gammaproteobacteria</taxon>
        <taxon>Alteromonadales</taxon>
        <taxon>Shewanellaceae</taxon>
        <taxon>Parashewanella</taxon>
    </lineage>
</organism>
<evidence type="ECO:0000313" key="2">
    <source>
        <dbReference type="EMBL" id="RJY07080.1"/>
    </source>
</evidence>
<feature type="region of interest" description="Disordered" evidence="1">
    <location>
        <begin position="311"/>
        <end position="335"/>
    </location>
</feature>
<reference evidence="2 3" key="1">
    <citation type="submission" date="2018-09" db="EMBL/GenBank/DDBJ databases">
        <title>Phylogeny of the Shewanellaceae, and recommendation for two new genera, Pseudoshewanella and Parashewanella.</title>
        <authorList>
            <person name="Wang G."/>
        </authorList>
    </citation>
    <scope>NUCLEOTIDE SEQUENCE [LARGE SCALE GENOMIC DNA]</scope>
    <source>
        <strain evidence="2 3">KCTC 22492</strain>
    </source>
</reference>
<dbReference type="EMBL" id="QYYH01000137">
    <property type="protein sequence ID" value="RJY07080.1"/>
    <property type="molecule type" value="Genomic_DNA"/>
</dbReference>
<evidence type="ECO:0000256" key="1">
    <source>
        <dbReference type="SAM" id="MobiDB-lite"/>
    </source>
</evidence>
<dbReference type="RefSeq" id="WP_121854756.1">
    <property type="nucleotide sequence ID" value="NZ_CP037952.1"/>
</dbReference>
<evidence type="ECO:0000313" key="3">
    <source>
        <dbReference type="Proteomes" id="UP000273022"/>
    </source>
</evidence>
<gene>
    <name evidence="2" type="ORF">D5R81_16680</name>
</gene>
<keyword evidence="3" id="KW-1185">Reference proteome</keyword>